<sequence length="251" mass="27695">MSPFEWRSVGDHDPKRLAEARNQLLSATQWLARIERSYAAPHDPEVSLRWLDDRNVISTHDLGSELSLVLNVDDLRMQFNEAGNPSDHEIDVEERSPAHIEAWLLIELLHRGVDRERFSKDLPYDSVGLLNGDGVEFSPGEYEPELRALDAWMRNAAQAIKAAASAPGGQDDVLRVSPRDLRVQAAAGGRVLGFSPGDEMIPEPFFFVAEAGRADGAAEPIAVLRASEIRDSDAPERVVAFLRSGGQPTTH</sequence>
<protein>
    <submittedName>
        <fullName evidence="1">Uncharacterized protein</fullName>
    </submittedName>
</protein>
<dbReference type="Proteomes" id="UP000528964">
    <property type="component" value="Unassembled WGS sequence"/>
</dbReference>
<comment type="caution">
    <text evidence="1">The sequence shown here is derived from an EMBL/GenBank/DDBJ whole genome shotgun (WGS) entry which is preliminary data.</text>
</comment>
<evidence type="ECO:0000313" key="2">
    <source>
        <dbReference type="Proteomes" id="UP000528964"/>
    </source>
</evidence>
<name>A0A7W6CV39_9HYPH</name>
<accession>A0A7W6CV39</accession>
<dbReference type="RefSeq" id="WP_183393524.1">
    <property type="nucleotide sequence ID" value="NZ_JACIDR010000001.1"/>
</dbReference>
<keyword evidence="2" id="KW-1185">Reference proteome</keyword>
<organism evidence="1 2">
    <name type="scientific">Hansschlegelia beijingensis</name>
    <dbReference type="NCBI Taxonomy" id="1133344"/>
    <lineage>
        <taxon>Bacteria</taxon>
        <taxon>Pseudomonadati</taxon>
        <taxon>Pseudomonadota</taxon>
        <taxon>Alphaproteobacteria</taxon>
        <taxon>Hyphomicrobiales</taxon>
        <taxon>Methylopilaceae</taxon>
        <taxon>Hansschlegelia</taxon>
    </lineage>
</organism>
<reference evidence="1 2" key="1">
    <citation type="submission" date="2020-08" db="EMBL/GenBank/DDBJ databases">
        <title>Genomic Encyclopedia of Type Strains, Phase IV (KMG-IV): sequencing the most valuable type-strain genomes for metagenomic binning, comparative biology and taxonomic classification.</title>
        <authorList>
            <person name="Goeker M."/>
        </authorList>
    </citation>
    <scope>NUCLEOTIDE SEQUENCE [LARGE SCALE GENOMIC DNA]</scope>
    <source>
        <strain evidence="1 2">DSM 25481</strain>
    </source>
</reference>
<gene>
    <name evidence="1" type="ORF">GGR24_000298</name>
</gene>
<proteinExistence type="predicted"/>
<evidence type="ECO:0000313" key="1">
    <source>
        <dbReference type="EMBL" id="MBB3971665.1"/>
    </source>
</evidence>
<dbReference type="AlphaFoldDB" id="A0A7W6CV39"/>
<dbReference type="EMBL" id="JACIDR010000001">
    <property type="protein sequence ID" value="MBB3971665.1"/>
    <property type="molecule type" value="Genomic_DNA"/>
</dbReference>